<organism evidence="1 2">
    <name type="scientific">Vigna mungo</name>
    <name type="common">Black gram</name>
    <name type="synonym">Phaseolus mungo</name>
    <dbReference type="NCBI Taxonomy" id="3915"/>
    <lineage>
        <taxon>Eukaryota</taxon>
        <taxon>Viridiplantae</taxon>
        <taxon>Streptophyta</taxon>
        <taxon>Embryophyta</taxon>
        <taxon>Tracheophyta</taxon>
        <taxon>Spermatophyta</taxon>
        <taxon>Magnoliopsida</taxon>
        <taxon>eudicotyledons</taxon>
        <taxon>Gunneridae</taxon>
        <taxon>Pentapetalae</taxon>
        <taxon>rosids</taxon>
        <taxon>fabids</taxon>
        <taxon>Fabales</taxon>
        <taxon>Fabaceae</taxon>
        <taxon>Papilionoideae</taxon>
        <taxon>50 kb inversion clade</taxon>
        <taxon>NPAAA clade</taxon>
        <taxon>indigoferoid/millettioid clade</taxon>
        <taxon>Phaseoleae</taxon>
        <taxon>Vigna</taxon>
    </lineage>
</organism>
<dbReference type="Proteomes" id="UP001374535">
    <property type="component" value="Chromosome 3"/>
</dbReference>
<dbReference type="AlphaFoldDB" id="A0AAQ3NY73"/>
<proteinExistence type="predicted"/>
<reference evidence="1 2" key="1">
    <citation type="journal article" date="2023" name="Life. Sci Alliance">
        <title>Evolutionary insights into 3D genome organization and epigenetic landscape of Vigna mungo.</title>
        <authorList>
            <person name="Junaid A."/>
            <person name="Singh B."/>
            <person name="Bhatia S."/>
        </authorList>
    </citation>
    <scope>NUCLEOTIDE SEQUENCE [LARGE SCALE GENOMIC DNA]</scope>
    <source>
        <strain evidence="1">Urdbean</strain>
    </source>
</reference>
<gene>
    <name evidence="1" type="ORF">V8G54_009954</name>
</gene>
<evidence type="ECO:0000313" key="1">
    <source>
        <dbReference type="EMBL" id="WVZ16972.1"/>
    </source>
</evidence>
<sequence length="256" mass="28970">MALRHRLTKELSKFLSPITQAGVCCPQSSKALNLVASSVMLVPSARNPAANWNQVREFHEHRISTMAVKLHEPATEIDLLSFIKASLDEFEGTHHYWLNRSEKIDQRFGADAIYLVLAASNFNCDITLKKLKTIQKRFPHINIIGLGAIHSSSDQVHLMQNQCHKFPKASLHKIEKGAGYMLFKNFRSPVIYHEKDASLEILSQAVQELDDKASGHSKLLDVVRCTSLEQHWIIKDLCSFSPLQNLLLYYPGNLRG</sequence>
<dbReference type="EMBL" id="CP144698">
    <property type="protein sequence ID" value="WVZ16972.1"/>
    <property type="molecule type" value="Genomic_DNA"/>
</dbReference>
<protein>
    <submittedName>
        <fullName evidence="1">Uncharacterized protein</fullName>
    </submittedName>
</protein>
<keyword evidence="2" id="KW-1185">Reference proteome</keyword>
<evidence type="ECO:0000313" key="2">
    <source>
        <dbReference type="Proteomes" id="UP001374535"/>
    </source>
</evidence>
<name>A0AAQ3NY73_VIGMU</name>
<accession>A0AAQ3NY73</accession>